<feature type="region of interest" description="Disordered" evidence="1">
    <location>
        <begin position="143"/>
        <end position="177"/>
    </location>
</feature>
<name>A0AAD7MX10_9AGAR</name>
<protein>
    <submittedName>
        <fullName evidence="2">Uncharacterized protein</fullName>
    </submittedName>
</protein>
<proteinExistence type="predicted"/>
<evidence type="ECO:0000313" key="3">
    <source>
        <dbReference type="Proteomes" id="UP001215280"/>
    </source>
</evidence>
<evidence type="ECO:0000313" key="2">
    <source>
        <dbReference type="EMBL" id="KAJ7736354.1"/>
    </source>
</evidence>
<accession>A0AAD7MX10</accession>
<keyword evidence="3" id="KW-1185">Reference proteome</keyword>
<dbReference type="AlphaFoldDB" id="A0AAD7MX10"/>
<sequence length="177" mass="19527">MPPPSLLFASFKVEISFDLIISSVTLPGIAVPGKVVVAQISEELVSYSNRELLENTRSVIMRFVNCYASGTLLRMSAGMQNCQPSVFLRLAFEDQAAFWAFAYLTAKPTTIAPKRELTFSLENQHHVTSMFEFFKTDAGQEFTPGLEGAGSAEGPESDAPPEYHDMERPLAKHSMNS</sequence>
<reference evidence="2" key="1">
    <citation type="submission" date="2023-03" db="EMBL/GenBank/DDBJ databases">
        <title>Massive genome expansion in bonnet fungi (Mycena s.s.) driven by repeated elements and novel gene families across ecological guilds.</title>
        <authorList>
            <consortium name="Lawrence Berkeley National Laboratory"/>
            <person name="Harder C.B."/>
            <person name="Miyauchi S."/>
            <person name="Viragh M."/>
            <person name="Kuo A."/>
            <person name="Thoen E."/>
            <person name="Andreopoulos B."/>
            <person name="Lu D."/>
            <person name="Skrede I."/>
            <person name="Drula E."/>
            <person name="Henrissat B."/>
            <person name="Morin E."/>
            <person name="Kohler A."/>
            <person name="Barry K."/>
            <person name="LaButti K."/>
            <person name="Morin E."/>
            <person name="Salamov A."/>
            <person name="Lipzen A."/>
            <person name="Mereny Z."/>
            <person name="Hegedus B."/>
            <person name="Baldrian P."/>
            <person name="Stursova M."/>
            <person name="Weitz H."/>
            <person name="Taylor A."/>
            <person name="Grigoriev I.V."/>
            <person name="Nagy L.G."/>
            <person name="Martin F."/>
            <person name="Kauserud H."/>
        </authorList>
    </citation>
    <scope>NUCLEOTIDE SEQUENCE</scope>
    <source>
        <strain evidence="2">CBHHK188m</strain>
    </source>
</reference>
<dbReference type="EMBL" id="JARJLG010000149">
    <property type="protein sequence ID" value="KAJ7736354.1"/>
    <property type="molecule type" value="Genomic_DNA"/>
</dbReference>
<feature type="compositionally biased region" description="Basic and acidic residues" evidence="1">
    <location>
        <begin position="161"/>
        <end position="170"/>
    </location>
</feature>
<comment type="caution">
    <text evidence="2">The sequence shown here is derived from an EMBL/GenBank/DDBJ whole genome shotgun (WGS) entry which is preliminary data.</text>
</comment>
<gene>
    <name evidence="2" type="ORF">DFH07DRAFT_779700</name>
</gene>
<dbReference type="Proteomes" id="UP001215280">
    <property type="component" value="Unassembled WGS sequence"/>
</dbReference>
<evidence type="ECO:0000256" key="1">
    <source>
        <dbReference type="SAM" id="MobiDB-lite"/>
    </source>
</evidence>
<organism evidence="2 3">
    <name type="scientific">Mycena maculata</name>
    <dbReference type="NCBI Taxonomy" id="230809"/>
    <lineage>
        <taxon>Eukaryota</taxon>
        <taxon>Fungi</taxon>
        <taxon>Dikarya</taxon>
        <taxon>Basidiomycota</taxon>
        <taxon>Agaricomycotina</taxon>
        <taxon>Agaricomycetes</taxon>
        <taxon>Agaricomycetidae</taxon>
        <taxon>Agaricales</taxon>
        <taxon>Marasmiineae</taxon>
        <taxon>Mycenaceae</taxon>
        <taxon>Mycena</taxon>
    </lineage>
</organism>